<dbReference type="InterPro" id="IPR000182">
    <property type="entry name" value="GNAT_dom"/>
</dbReference>
<accession>A0A917MR98</accession>
<proteinExistence type="predicted"/>
<dbReference type="SUPFAM" id="SSF55729">
    <property type="entry name" value="Acyl-CoA N-acyltransferases (Nat)"/>
    <property type="match status" value="1"/>
</dbReference>
<reference evidence="2 3" key="1">
    <citation type="journal article" date="2014" name="Int. J. Syst. Evol. Microbiol.">
        <title>Complete genome sequence of Corynebacterium casei LMG S-19264T (=DSM 44701T), isolated from a smear-ripened cheese.</title>
        <authorList>
            <consortium name="US DOE Joint Genome Institute (JGI-PGF)"/>
            <person name="Walter F."/>
            <person name="Albersmeier A."/>
            <person name="Kalinowski J."/>
            <person name="Ruckert C."/>
        </authorList>
    </citation>
    <scope>NUCLEOTIDE SEQUENCE [LARGE SCALE GENOMIC DNA]</scope>
    <source>
        <strain evidence="2 3">CCM 8669</strain>
    </source>
</reference>
<name>A0A917MR98_9MICC</name>
<gene>
    <name evidence="2" type="ORF">GCM10007359_06260</name>
</gene>
<dbReference type="EMBL" id="BMDC01000001">
    <property type="protein sequence ID" value="GGH59232.1"/>
    <property type="molecule type" value="Genomic_DNA"/>
</dbReference>
<dbReference type="InterPro" id="IPR016181">
    <property type="entry name" value="Acyl_CoA_acyltransferase"/>
</dbReference>
<dbReference type="Gene3D" id="3.40.630.30">
    <property type="match status" value="1"/>
</dbReference>
<dbReference type="AlphaFoldDB" id="A0A917MR98"/>
<organism evidence="2 3">
    <name type="scientific">Rothia aerolata</name>
    <dbReference type="NCBI Taxonomy" id="1812262"/>
    <lineage>
        <taxon>Bacteria</taxon>
        <taxon>Bacillati</taxon>
        <taxon>Actinomycetota</taxon>
        <taxon>Actinomycetes</taxon>
        <taxon>Micrococcales</taxon>
        <taxon>Micrococcaceae</taxon>
        <taxon>Rothia</taxon>
    </lineage>
</organism>
<dbReference type="InterPro" id="IPR051908">
    <property type="entry name" value="Ribosomal_N-acetyltransferase"/>
</dbReference>
<protein>
    <submittedName>
        <fullName evidence="2">N-acetyltransferase</fullName>
    </submittedName>
</protein>
<dbReference type="Proteomes" id="UP000600171">
    <property type="component" value="Unassembled WGS sequence"/>
</dbReference>
<comment type="caution">
    <text evidence="2">The sequence shown here is derived from an EMBL/GenBank/DDBJ whole genome shotgun (WGS) entry which is preliminary data.</text>
</comment>
<dbReference type="PROSITE" id="PS51186">
    <property type="entry name" value="GNAT"/>
    <property type="match status" value="1"/>
</dbReference>
<evidence type="ECO:0000313" key="2">
    <source>
        <dbReference type="EMBL" id="GGH59232.1"/>
    </source>
</evidence>
<dbReference type="RefSeq" id="WP_188358858.1">
    <property type="nucleotide sequence ID" value="NZ_BMDC01000001.1"/>
</dbReference>
<feature type="domain" description="N-acetyltransferase" evidence="1">
    <location>
        <begin position="34"/>
        <end position="190"/>
    </location>
</feature>
<keyword evidence="3" id="KW-1185">Reference proteome</keyword>
<dbReference type="GO" id="GO:0008999">
    <property type="term" value="F:protein-N-terminal-alanine acetyltransferase activity"/>
    <property type="evidence" value="ECO:0007669"/>
    <property type="project" value="TreeGrafter"/>
</dbReference>
<evidence type="ECO:0000259" key="1">
    <source>
        <dbReference type="PROSITE" id="PS51186"/>
    </source>
</evidence>
<dbReference type="Pfam" id="PF13302">
    <property type="entry name" value="Acetyltransf_3"/>
    <property type="match status" value="1"/>
</dbReference>
<dbReference type="GO" id="GO:1990189">
    <property type="term" value="F:protein N-terminal-serine acetyltransferase activity"/>
    <property type="evidence" value="ECO:0007669"/>
    <property type="project" value="TreeGrafter"/>
</dbReference>
<evidence type="ECO:0000313" key="3">
    <source>
        <dbReference type="Proteomes" id="UP000600171"/>
    </source>
</evidence>
<dbReference type="FunFam" id="3.40.630.30:FF:000047">
    <property type="entry name" value="Acetyltransferase, GNAT family"/>
    <property type="match status" value="1"/>
</dbReference>
<dbReference type="PANTHER" id="PTHR43441:SF2">
    <property type="entry name" value="FAMILY ACETYLTRANSFERASE, PUTATIVE (AFU_ORTHOLOGUE AFUA_7G00850)-RELATED"/>
    <property type="match status" value="1"/>
</dbReference>
<dbReference type="PANTHER" id="PTHR43441">
    <property type="entry name" value="RIBOSOMAL-PROTEIN-SERINE ACETYLTRANSFERASE"/>
    <property type="match status" value="1"/>
</dbReference>
<sequence length="238" mass="26928">MTRYNELGQPIGAALENWQRRPAPERVKLTGAYCTLEPLEPQHFDSLIEAAALDPSGQMWTYLPVGPFESDSAFRDYLARCSASADPLHFAVLDVSGRAVGTVSLADINPEMGVVEMGWVTYTPLLQRTVAATEAQFLLMKYVFDNLGYRRYQWKCDSLNMPSRRAAKRLGFKFEGIFRNATIYKGRTRDSAWFSIIDSEWADLRESFEKWLAPENFDAQGHQRASLASFRGHEDNAG</sequence>